<evidence type="ECO:0000313" key="4">
    <source>
        <dbReference type="Proteomes" id="UP001139054"/>
    </source>
</evidence>
<organism evidence="1 4">
    <name type="scientific">Bradyrhizobium zhengyangense</name>
    <dbReference type="NCBI Taxonomy" id="2911009"/>
    <lineage>
        <taxon>Bacteria</taxon>
        <taxon>Pseudomonadati</taxon>
        <taxon>Pseudomonadota</taxon>
        <taxon>Alphaproteobacteria</taxon>
        <taxon>Hyphomicrobiales</taxon>
        <taxon>Nitrobacteraceae</taxon>
        <taxon>Bradyrhizobium</taxon>
    </lineage>
</organism>
<evidence type="ECO:0000313" key="3">
    <source>
        <dbReference type="Proteomes" id="UP001139012"/>
    </source>
</evidence>
<dbReference type="EMBL" id="JAKLUA010000015">
    <property type="protein sequence ID" value="MCG2671652.1"/>
    <property type="molecule type" value="Genomic_DNA"/>
</dbReference>
<proteinExistence type="predicted"/>
<keyword evidence="3" id="KW-1185">Reference proteome</keyword>
<name>A0A9X1RIB4_9BRAD</name>
<dbReference type="EMBL" id="JAKLTY010000023">
    <property type="protein sequence ID" value="MCG2630760.1"/>
    <property type="molecule type" value="Genomic_DNA"/>
</dbReference>
<reference evidence="1" key="1">
    <citation type="submission" date="2022-01" db="EMBL/GenBank/DDBJ databases">
        <title>Genome sequnece data of strain Bradyrhizobium sp. nov.</title>
        <authorList>
            <person name="Zhang J."/>
        </authorList>
    </citation>
    <scope>NUCLEOTIDE SEQUENCE</scope>
    <source>
        <strain evidence="2">WYCCWR 12774</strain>
        <strain evidence="1">WYCCWR 13023</strain>
    </source>
</reference>
<evidence type="ECO:0000313" key="1">
    <source>
        <dbReference type="EMBL" id="MCG2630760.1"/>
    </source>
</evidence>
<gene>
    <name evidence="2" type="ORF">L6637_32325</name>
    <name evidence="1" type="ORF">L6654_29420</name>
</gene>
<dbReference type="Proteomes" id="UP001139054">
    <property type="component" value="Unassembled WGS sequence"/>
</dbReference>
<protein>
    <submittedName>
        <fullName evidence="1">Uncharacterized protein</fullName>
    </submittedName>
</protein>
<evidence type="ECO:0000313" key="2">
    <source>
        <dbReference type="EMBL" id="MCG2671652.1"/>
    </source>
</evidence>
<dbReference type="RefSeq" id="WP_237873091.1">
    <property type="nucleotide sequence ID" value="NZ_JAKLTY010000023.1"/>
</dbReference>
<dbReference type="Proteomes" id="UP001139012">
    <property type="component" value="Unassembled WGS sequence"/>
</dbReference>
<comment type="caution">
    <text evidence="1">The sequence shown here is derived from an EMBL/GenBank/DDBJ whole genome shotgun (WGS) entry which is preliminary data.</text>
</comment>
<dbReference type="AlphaFoldDB" id="A0A9X1RIB4"/>
<sequence>MSAVAKLLNQKEQLLTRLDNNPGLNERAEIQAFLAKIETGLKLVGKPGFRCCRGRRIVLGERFP</sequence>
<accession>A0A9X1RIB4</accession>